<feature type="transmembrane region" description="Helical" evidence="1">
    <location>
        <begin position="46"/>
        <end position="69"/>
    </location>
</feature>
<dbReference type="RefSeq" id="WP_344529221.1">
    <property type="nucleotide sequence ID" value="NZ_BAAAPE010000008.1"/>
</dbReference>
<evidence type="ECO:0000256" key="1">
    <source>
        <dbReference type="SAM" id="Phobius"/>
    </source>
</evidence>
<proteinExistence type="predicted"/>
<accession>A0ABP5HJ73</accession>
<evidence type="ECO:0000313" key="3">
    <source>
        <dbReference type="Proteomes" id="UP001500016"/>
    </source>
</evidence>
<keyword evidence="3" id="KW-1185">Reference proteome</keyword>
<reference evidence="3" key="1">
    <citation type="journal article" date="2019" name="Int. J. Syst. Evol. Microbiol.">
        <title>The Global Catalogue of Microorganisms (GCM) 10K type strain sequencing project: providing services to taxonomists for standard genome sequencing and annotation.</title>
        <authorList>
            <consortium name="The Broad Institute Genomics Platform"/>
            <consortium name="The Broad Institute Genome Sequencing Center for Infectious Disease"/>
            <person name="Wu L."/>
            <person name="Ma J."/>
        </authorList>
    </citation>
    <scope>NUCLEOTIDE SEQUENCE [LARGE SCALE GENOMIC DNA]</scope>
    <source>
        <strain evidence="3">JCM 15478</strain>
    </source>
</reference>
<protein>
    <recommendedName>
        <fullName evidence="4">Integral membrane protein</fullName>
    </recommendedName>
</protein>
<dbReference type="EMBL" id="BAAAPE010000008">
    <property type="protein sequence ID" value="GAA2078803.1"/>
    <property type="molecule type" value="Genomic_DNA"/>
</dbReference>
<dbReference type="Proteomes" id="UP001500016">
    <property type="component" value="Unassembled WGS sequence"/>
</dbReference>
<dbReference type="Pfam" id="PF11755">
    <property type="entry name" value="DUF3311"/>
    <property type="match status" value="1"/>
</dbReference>
<keyword evidence="1" id="KW-0472">Membrane</keyword>
<name>A0ABP5HJ73_9ACTN</name>
<evidence type="ECO:0000313" key="2">
    <source>
        <dbReference type="EMBL" id="GAA2078803.1"/>
    </source>
</evidence>
<comment type="caution">
    <text evidence="2">The sequence shown here is derived from an EMBL/GenBank/DDBJ whole genome shotgun (WGS) entry which is preliminary data.</text>
</comment>
<gene>
    <name evidence="2" type="ORF">GCM10009801_35950</name>
</gene>
<sequence length="81" mass="8544">MSAPGALAAVRSWPSVLVGLGIPAVALLGGVTLLSGSGARVLGWPVLYLWVFCCFPLTTLCLAVSWRVFDRPHYREEGAGS</sequence>
<keyword evidence="1" id="KW-0812">Transmembrane</keyword>
<keyword evidence="1" id="KW-1133">Transmembrane helix</keyword>
<organism evidence="2 3">
    <name type="scientific">Streptomyces albiaxialis</name>
    <dbReference type="NCBI Taxonomy" id="329523"/>
    <lineage>
        <taxon>Bacteria</taxon>
        <taxon>Bacillati</taxon>
        <taxon>Actinomycetota</taxon>
        <taxon>Actinomycetes</taxon>
        <taxon>Kitasatosporales</taxon>
        <taxon>Streptomycetaceae</taxon>
        <taxon>Streptomyces</taxon>
    </lineage>
</organism>
<evidence type="ECO:0008006" key="4">
    <source>
        <dbReference type="Google" id="ProtNLM"/>
    </source>
</evidence>
<feature type="transmembrane region" description="Helical" evidence="1">
    <location>
        <begin position="12"/>
        <end position="34"/>
    </location>
</feature>
<dbReference type="InterPro" id="IPR021741">
    <property type="entry name" value="DUF3311"/>
</dbReference>